<dbReference type="Proteomes" id="UP000476332">
    <property type="component" value="Unassembled WGS sequence"/>
</dbReference>
<dbReference type="GO" id="GO:0016787">
    <property type="term" value="F:hydrolase activity"/>
    <property type="evidence" value="ECO:0007669"/>
    <property type="project" value="InterPro"/>
</dbReference>
<dbReference type="EMBL" id="JAAAMJ010000007">
    <property type="protein sequence ID" value="NDV87270.1"/>
    <property type="molecule type" value="Genomic_DNA"/>
</dbReference>
<proteinExistence type="predicted"/>
<accession>A0A6L9MII8</accession>
<feature type="domain" description="Hydantoinase A/oxoprolinase" evidence="1">
    <location>
        <begin position="54"/>
        <end position="301"/>
    </location>
</feature>
<sequence>MGWDVGGAHLKAALADGDRIVKVWQEPSPIWQGLDRLDDALATILAEVEAVDRHAVTMTGELSDVFSSRSEGVAALTRLFADKLSGDVAVYAGDAGFVSPEAAGEHVARIASANWHASATLAAGAIEEALFLDMGSTTTDIIPVAGGTVRATAATDAERLAAGELVYQGFTRTALMAVASEVPFSGRLVPVMNEFFASMADVQRVVGTLDEADDLYPAADGQAKTLEGSRRRLARMIGMDASDGTDGAWEWLGHAFAEAQVRRIHDAALRVLSREDLTDDAPVVIAGAGRPVLRRLAARLDRGVVDFSDLLDCPAESREAVCRAAPAAALALLAARRG</sequence>
<evidence type="ECO:0000259" key="1">
    <source>
        <dbReference type="Pfam" id="PF01968"/>
    </source>
</evidence>
<dbReference type="NCBIfam" id="TIGR03123">
    <property type="entry name" value="one_C_unchar_1"/>
    <property type="match status" value="1"/>
</dbReference>
<gene>
    <name evidence="2" type="ORF">GTW51_11225</name>
</gene>
<comment type="caution">
    <text evidence="2">The sequence shown here is derived from an EMBL/GenBank/DDBJ whole genome shotgun (WGS) entry which is preliminary data.</text>
</comment>
<dbReference type="SUPFAM" id="SSF53067">
    <property type="entry name" value="Actin-like ATPase domain"/>
    <property type="match status" value="1"/>
</dbReference>
<dbReference type="Gene3D" id="3.30.420.40">
    <property type="match status" value="1"/>
</dbReference>
<organism evidence="2 3">
    <name type="scientific">Aurantimonas aggregata</name>
    <dbReference type="NCBI Taxonomy" id="2047720"/>
    <lineage>
        <taxon>Bacteria</taxon>
        <taxon>Pseudomonadati</taxon>
        <taxon>Pseudomonadota</taxon>
        <taxon>Alphaproteobacteria</taxon>
        <taxon>Hyphomicrobiales</taxon>
        <taxon>Aurantimonadaceae</taxon>
        <taxon>Aurantimonas</taxon>
    </lineage>
</organism>
<dbReference type="InterPro" id="IPR002756">
    <property type="entry name" value="MfnF"/>
</dbReference>
<dbReference type="Gene3D" id="3.30.420.190">
    <property type="entry name" value="conserved archaeal protein q6m145"/>
    <property type="match status" value="1"/>
</dbReference>
<dbReference type="Pfam" id="PF01968">
    <property type="entry name" value="Hydantoinase_A"/>
    <property type="match status" value="1"/>
</dbReference>
<reference evidence="2 3" key="1">
    <citation type="submission" date="2020-01" db="EMBL/GenBank/DDBJ databases">
        <title>Genomes of bacteria type strains.</title>
        <authorList>
            <person name="Chen J."/>
            <person name="Zhu S."/>
            <person name="Chen J."/>
        </authorList>
    </citation>
    <scope>NUCLEOTIDE SEQUENCE [LARGE SCALE GENOMIC DNA]</scope>
    <source>
        <strain evidence="2 3">KCTC 52919</strain>
    </source>
</reference>
<keyword evidence="3" id="KW-1185">Reference proteome</keyword>
<protein>
    <submittedName>
        <fullName evidence="2">S-layer protein</fullName>
    </submittedName>
</protein>
<dbReference type="InterPro" id="IPR043129">
    <property type="entry name" value="ATPase_NBD"/>
</dbReference>
<evidence type="ECO:0000313" key="3">
    <source>
        <dbReference type="Proteomes" id="UP000476332"/>
    </source>
</evidence>
<dbReference type="InterPro" id="IPR002821">
    <property type="entry name" value="Hydantoinase_A"/>
</dbReference>
<name>A0A6L9MII8_9HYPH</name>
<dbReference type="AlphaFoldDB" id="A0A6L9MII8"/>
<evidence type="ECO:0000313" key="2">
    <source>
        <dbReference type="EMBL" id="NDV87270.1"/>
    </source>
</evidence>